<dbReference type="InterPro" id="IPR011011">
    <property type="entry name" value="Znf_FYVE_PHD"/>
</dbReference>
<dbReference type="Pfam" id="PF22586">
    <property type="entry name" value="ANCHR-like_BBOX"/>
    <property type="match status" value="1"/>
</dbReference>
<accession>A0ABP1PYY6</accession>
<dbReference type="PANTHER" id="PTHR46603:SF1">
    <property type="entry name" value="ABSCISSION_NOCUT CHECKPOINT REGULATOR"/>
    <property type="match status" value="1"/>
</dbReference>
<keyword evidence="2 4" id="KW-0863">Zinc-finger</keyword>
<dbReference type="PROSITE" id="PS50178">
    <property type="entry name" value="ZF_FYVE"/>
    <property type="match status" value="1"/>
</dbReference>
<feature type="domain" description="FYVE-type" evidence="6">
    <location>
        <begin position="1"/>
        <end position="55"/>
    </location>
</feature>
<evidence type="ECO:0000256" key="2">
    <source>
        <dbReference type="ARBA" id="ARBA00022771"/>
    </source>
</evidence>
<dbReference type="Gene3D" id="3.30.40.10">
    <property type="entry name" value="Zinc/RING finger domain, C3HC4 (zinc finger)"/>
    <property type="match status" value="1"/>
</dbReference>
<evidence type="ECO:0000256" key="3">
    <source>
        <dbReference type="ARBA" id="ARBA00022833"/>
    </source>
</evidence>
<keyword evidence="3" id="KW-0862">Zinc</keyword>
<evidence type="ECO:0000256" key="1">
    <source>
        <dbReference type="ARBA" id="ARBA00022723"/>
    </source>
</evidence>
<dbReference type="SUPFAM" id="SSF57903">
    <property type="entry name" value="FYVE/PHD zinc finger"/>
    <property type="match status" value="1"/>
</dbReference>
<evidence type="ECO:0000313" key="7">
    <source>
        <dbReference type="EMBL" id="CAL8080733.1"/>
    </source>
</evidence>
<evidence type="ECO:0000313" key="8">
    <source>
        <dbReference type="Proteomes" id="UP001642540"/>
    </source>
</evidence>
<keyword evidence="1" id="KW-0479">Metal-binding</keyword>
<evidence type="ECO:0000256" key="5">
    <source>
        <dbReference type="SAM" id="MobiDB-lite"/>
    </source>
</evidence>
<dbReference type="Proteomes" id="UP001642540">
    <property type="component" value="Unassembled WGS sequence"/>
</dbReference>
<protein>
    <recommendedName>
        <fullName evidence="6">FYVE-type domain-containing protein</fullName>
    </recommendedName>
</protein>
<name>A0ABP1PYY6_9HEXA</name>
<feature type="region of interest" description="Disordered" evidence="5">
    <location>
        <begin position="261"/>
        <end position="285"/>
    </location>
</feature>
<evidence type="ECO:0000259" key="6">
    <source>
        <dbReference type="PROSITE" id="PS50178"/>
    </source>
</evidence>
<dbReference type="EMBL" id="CAXLJM020000014">
    <property type="protein sequence ID" value="CAL8080733.1"/>
    <property type="molecule type" value="Genomic_DNA"/>
</dbReference>
<feature type="compositionally biased region" description="Low complexity" evidence="5">
    <location>
        <begin position="209"/>
        <end position="223"/>
    </location>
</feature>
<sequence>MSCHGCAETFGFLKKECGCPKCGFSYCKKCLRFAVQDPGTKKQLSVCFKCHHDATQSPKKEPMVVINAIHRLESMDDPAKPPITVYRQPARQVRLQELKRGLSVEDQHILERLESLKKDDDLLVRSSASQRRRTSEKIEEEIAERLARLKGEEYIPESDNRAAVLKNVKPQTEEDIIAKFSAEVEMDSKYEAGVVRDIEERLARLKGEPAAGQSSSQAPSQSPKFSLEDLEEVSDEDQVKLIMQKIQDELALEKRTGVELSQDMEVDHGDVENQSVSQPLESDEDDDIDVDELCGICSEKRATLKCDECDGDIFCKACFHELHRDLGEVHKASVFKKK</sequence>
<organism evidence="7 8">
    <name type="scientific">Orchesella dallaii</name>
    <dbReference type="NCBI Taxonomy" id="48710"/>
    <lineage>
        <taxon>Eukaryota</taxon>
        <taxon>Metazoa</taxon>
        <taxon>Ecdysozoa</taxon>
        <taxon>Arthropoda</taxon>
        <taxon>Hexapoda</taxon>
        <taxon>Collembola</taxon>
        <taxon>Entomobryomorpha</taxon>
        <taxon>Entomobryoidea</taxon>
        <taxon>Orchesellidae</taxon>
        <taxon>Orchesellinae</taxon>
        <taxon>Orchesella</taxon>
    </lineage>
</organism>
<comment type="caution">
    <text evidence="7">The sequence shown here is derived from an EMBL/GenBank/DDBJ whole genome shotgun (WGS) entry which is preliminary data.</text>
</comment>
<dbReference type="InterPro" id="IPR017455">
    <property type="entry name" value="Znf_FYVE-rel"/>
</dbReference>
<feature type="region of interest" description="Disordered" evidence="5">
    <location>
        <begin position="206"/>
        <end position="230"/>
    </location>
</feature>
<reference evidence="7 8" key="1">
    <citation type="submission" date="2024-08" db="EMBL/GenBank/DDBJ databases">
        <authorList>
            <person name="Cucini C."/>
            <person name="Frati F."/>
        </authorList>
    </citation>
    <scope>NUCLEOTIDE SEQUENCE [LARGE SCALE GENOMIC DNA]</scope>
</reference>
<dbReference type="SUPFAM" id="SSF57845">
    <property type="entry name" value="B-box zinc-binding domain"/>
    <property type="match status" value="1"/>
</dbReference>
<evidence type="ECO:0000256" key="4">
    <source>
        <dbReference type="PROSITE-ProRule" id="PRU00091"/>
    </source>
</evidence>
<keyword evidence="8" id="KW-1185">Reference proteome</keyword>
<dbReference type="InterPro" id="IPR013083">
    <property type="entry name" value="Znf_RING/FYVE/PHD"/>
</dbReference>
<gene>
    <name evidence="7" type="ORF">ODALV1_LOCUS4721</name>
</gene>
<proteinExistence type="predicted"/>
<dbReference type="PANTHER" id="PTHR46603">
    <property type="entry name" value="ABSCISSION/NOCUT CHECKPOINT REGULATOR"/>
    <property type="match status" value="1"/>
</dbReference>